<dbReference type="Pfam" id="PF04519">
    <property type="entry name" value="Bactofilin"/>
    <property type="match status" value="1"/>
</dbReference>
<sequence>MFNRKKAVPHPAVNGFSSLIADNLSIRGDLEFSDGLKVDGRVCGSISFKSGTTSLLAISANGVVEGDVSSYDALIDGTIVGDLRVEHLLELHSNARVQGNITYRQLSMENGAVVEGTLSRLEEGSPVLELPQAEVRAQLPHPAATAEKRPQQDTNQPLPPEASEQS</sequence>
<dbReference type="PANTHER" id="PTHR35024">
    <property type="entry name" value="HYPOTHETICAL CYTOSOLIC PROTEIN"/>
    <property type="match status" value="1"/>
</dbReference>
<reference evidence="3 4" key="1">
    <citation type="submission" date="2024-02" db="EMBL/GenBank/DDBJ databases">
        <title>The whole genome sequence of Pseudomonas benzopyrenica MLY92.</title>
        <authorList>
            <person name="Liu Y."/>
        </authorList>
    </citation>
    <scope>NUCLEOTIDE SEQUENCE [LARGE SCALE GENOMIC DNA]</scope>
    <source>
        <strain evidence="3 4">MLY92</strain>
    </source>
</reference>
<comment type="similarity">
    <text evidence="1">Belongs to the bactofilin family.</text>
</comment>
<accession>A0ABZ2FS76</accession>
<proteinExistence type="inferred from homology"/>
<dbReference type="PANTHER" id="PTHR35024:SF4">
    <property type="entry name" value="POLYMER-FORMING CYTOSKELETAL PROTEIN"/>
    <property type="match status" value="1"/>
</dbReference>
<dbReference type="RefSeq" id="WP_338545550.1">
    <property type="nucleotide sequence ID" value="NZ_CP145723.1"/>
</dbReference>
<feature type="region of interest" description="Disordered" evidence="2">
    <location>
        <begin position="129"/>
        <end position="166"/>
    </location>
</feature>
<evidence type="ECO:0000256" key="1">
    <source>
        <dbReference type="ARBA" id="ARBA00044755"/>
    </source>
</evidence>
<gene>
    <name evidence="3" type="ORF">V6W80_00075</name>
</gene>
<name>A0ABZ2FS76_9PSED</name>
<keyword evidence="4" id="KW-1185">Reference proteome</keyword>
<dbReference type="InterPro" id="IPR007607">
    <property type="entry name" value="BacA/B"/>
</dbReference>
<protein>
    <submittedName>
        <fullName evidence="3">Polymer-forming cytoskeletal protein</fullName>
    </submittedName>
</protein>
<evidence type="ECO:0000313" key="3">
    <source>
        <dbReference type="EMBL" id="WWM66727.1"/>
    </source>
</evidence>
<dbReference type="Proteomes" id="UP001372714">
    <property type="component" value="Chromosome"/>
</dbReference>
<organism evidence="3 4">
    <name type="scientific">Pseudomonas benzopyrenica</name>
    <dbReference type="NCBI Taxonomy" id="2993566"/>
    <lineage>
        <taxon>Bacteria</taxon>
        <taxon>Pseudomonadati</taxon>
        <taxon>Pseudomonadota</taxon>
        <taxon>Gammaproteobacteria</taxon>
        <taxon>Pseudomonadales</taxon>
        <taxon>Pseudomonadaceae</taxon>
        <taxon>Pseudomonas</taxon>
    </lineage>
</organism>
<evidence type="ECO:0000256" key="2">
    <source>
        <dbReference type="SAM" id="MobiDB-lite"/>
    </source>
</evidence>
<dbReference type="EMBL" id="CP145723">
    <property type="protein sequence ID" value="WWM66727.1"/>
    <property type="molecule type" value="Genomic_DNA"/>
</dbReference>
<evidence type="ECO:0000313" key="4">
    <source>
        <dbReference type="Proteomes" id="UP001372714"/>
    </source>
</evidence>